<dbReference type="RefSeq" id="WP_158463521.1">
    <property type="nucleotide sequence ID" value="NZ_VZAD01000061.1"/>
</dbReference>
<feature type="signal peptide" evidence="1">
    <location>
        <begin position="1"/>
        <end position="24"/>
    </location>
</feature>
<dbReference type="EMBL" id="VZAD01000061">
    <property type="protein sequence ID" value="MQP11844.1"/>
    <property type="molecule type" value="Genomic_DNA"/>
</dbReference>
<evidence type="ECO:0000259" key="2">
    <source>
        <dbReference type="SMART" id="SM00900"/>
    </source>
</evidence>
<dbReference type="GO" id="GO:0016020">
    <property type="term" value="C:membrane"/>
    <property type="evidence" value="ECO:0007669"/>
    <property type="project" value="InterPro"/>
</dbReference>
<evidence type="ECO:0000256" key="1">
    <source>
        <dbReference type="SAM" id="SignalP"/>
    </source>
</evidence>
<dbReference type="OrthoDB" id="1081374at2"/>
<reference evidence="3 4" key="1">
    <citation type="submission" date="2019-09" db="EMBL/GenBank/DDBJ databases">
        <title>Distinct polysaccharide growth profiles of human intestinal Prevotella copri isolates.</title>
        <authorList>
            <person name="Fehlner-Peach H."/>
            <person name="Magnabosco C."/>
            <person name="Raghavan V."/>
            <person name="Scher J.U."/>
            <person name="Tett A."/>
            <person name="Cox L.M."/>
            <person name="Gottsegen C."/>
            <person name="Watters A."/>
            <person name="Wiltshire- Gordon J.D."/>
            <person name="Segata N."/>
            <person name="Bonneau R."/>
            <person name="Littman D.R."/>
        </authorList>
    </citation>
    <scope>NUCLEOTIDE SEQUENCE [LARGE SCALE GENOMIC DNA]</scope>
    <source>
        <strain evidence="4">iAQ1173</strain>
    </source>
</reference>
<feature type="domain" description="FMN-binding" evidence="2">
    <location>
        <begin position="53"/>
        <end position="132"/>
    </location>
</feature>
<evidence type="ECO:0000313" key="3">
    <source>
        <dbReference type="EMBL" id="MQP11844.1"/>
    </source>
</evidence>
<dbReference type="InterPro" id="IPR007329">
    <property type="entry name" value="FMN-bd"/>
</dbReference>
<feature type="chain" id="PRO_5025416625" evidence="1">
    <location>
        <begin position="25"/>
        <end position="135"/>
    </location>
</feature>
<organism evidence="3 4">
    <name type="scientific">Segatella copri</name>
    <dbReference type="NCBI Taxonomy" id="165179"/>
    <lineage>
        <taxon>Bacteria</taxon>
        <taxon>Pseudomonadati</taxon>
        <taxon>Bacteroidota</taxon>
        <taxon>Bacteroidia</taxon>
        <taxon>Bacteroidales</taxon>
        <taxon>Prevotellaceae</taxon>
        <taxon>Segatella</taxon>
    </lineage>
</organism>
<proteinExistence type="predicted"/>
<dbReference type="GO" id="GO:0010181">
    <property type="term" value="F:FMN binding"/>
    <property type="evidence" value="ECO:0007669"/>
    <property type="project" value="InterPro"/>
</dbReference>
<accession>A0A6A7WBJ1</accession>
<dbReference type="Gene3D" id="3.90.1010.20">
    <property type="match status" value="1"/>
</dbReference>
<comment type="caution">
    <text evidence="3">The sequence shown here is derived from an EMBL/GenBank/DDBJ whole genome shotgun (WGS) entry which is preliminary data.</text>
</comment>
<name>A0A6A7WBJ1_9BACT</name>
<keyword evidence="4" id="KW-1185">Reference proteome</keyword>
<dbReference type="Pfam" id="PF04205">
    <property type="entry name" value="FMN_bind"/>
    <property type="match status" value="1"/>
</dbReference>
<protein>
    <submittedName>
        <fullName evidence="3">FMN-binding protein</fullName>
    </submittedName>
</protein>
<dbReference type="Proteomes" id="UP000384372">
    <property type="component" value="Unassembled WGS sequence"/>
</dbReference>
<gene>
    <name evidence="3" type="ORF">F7D20_07725</name>
</gene>
<dbReference type="SMART" id="SM00900">
    <property type="entry name" value="FMN_bind"/>
    <property type="match status" value="1"/>
</dbReference>
<evidence type="ECO:0000313" key="4">
    <source>
        <dbReference type="Proteomes" id="UP000384372"/>
    </source>
</evidence>
<keyword evidence="1" id="KW-0732">Signal</keyword>
<dbReference type="AlphaFoldDB" id="A0A6A7WBJ1"/>
<sequence length="135" mass="14909">MKKRIFIFAAILCIGMVSSIIATAKSSHSEVMTKKADGTYIVNTTTLGKDIKGFRGNTPLAIYIKKGKIVEIKALANQETPKFFNKVKQGLLNKWNGMKVRKAQHAQIDGVTGATYSSKAVKENVKRGISYYLTH</sequence>